<evidence type="ECO:0008006" key="5">
    <source>
        <dbReference type="Google" id="ProtNLM"/>
    </source>
</evidence>
<evidence type="ECO:0000313" key="4">
    <source>
        <dbReference type="EMBL" id="GAG57008.1"/>
    </source>
</evidence>
<dbReference type="PANTHER" id="PTHR43391">
    <property type="entry name" value="RETINOL DEHYDROGENASE-RELATED"/>
    <property type="match status" value="1"/>
</dbReference>
<comment type="similarity">
    <text evidence="1">Belongs to the short-chain dehydrogenases/reductases (SDR) family.</text>
</comment>
<dbReference type="SUPFAM" id="SSF51735">
    <property type="entry name" value="NAD(P)-binding Rossmann-fold domains"/>
    <property type="match status" value="1"/>
</dbReference>
<dbReference type="Pfam" id="PF00106">
    <property type="entry name" value="adh_short"/>
    <property type="match status" value="1"/>
</dbReference>
<keyword evidence="3" id="KW-0560">Oxidoreductase</keyword>
<evidence type="ECO:0000256" key="3">
    <source>
        <dbReference type="ARBA" id="ARBA00023002"/>
    </source>
</evidence>
<dbReference type="InterPro" id="IPR036291">
    <property type="entry name" value="NAD(P)-bd_dom_sf"/>
</dbReference>
<dbReference type="PANTHER" id="PTHR43391:SF14">
    <property type="entry name" value="DEHYDROGENASE_REDUCTASE SDR FAMILY PROTEIN 7-LIKE"/>
    <property type="match status" value="1"/>
</dbReference>
<dbReference type="EMBL" id="BART01006051">
    <property type="protein sequence ID" value="GAG57008.1"/>
    <property type="molecule type" value="Genomic_DNA"/>
</dbReference>
<evidence type="ECO:0000256" key="1">
    <source>
        <dbReference type="ARBA" id="ARBA00006484"/>
    </source>
</evidence>
<dbReference type="InterPro" id="IPR002347">
    <property type="entry name" value="SDR_fam"/>
</dbReference>
<dbReference type="PRINTS" id="PR00081">
    <property type="entry name" value="GDHRDH"/>
</dbReference>
<gene>
    <name evidence="4" type="ORF">S01H4_13755</name>
</gene>
<protein>
    <recommendedName>
        <fullName evidence="5">3-oxoacyl-ACP reductase</fullName>
    </recommendedName>
</protein>
<organism evidence="4">
    <name type="scientific">marine sediment metagenome</name>
    <dbReference type="NCBI Taxonomy" id="412755"/>
    <lineage>
        <taxon>unclassified sequences</taxon>
        <taxon>metagenomes</taxon>
        <taxon>ecological metagenomes</taxon>
    </lineage>
</organism>
<dbReference type="PRINTS" id="PR00080">
    <property type="entry name" value="SDRFAMILY"/>
</dbReference>
<dbReference type="CDD" id="cd05233">
    <property type="entry name" value="SDR_c"/>
    <property type="match status" value="1"/>
</dbReference>
<dbReference type="AlphaFoldDB" id="X0Z9E5"/>
<evidence type="ECO:0000256" key="2">
    <source>
        <dbReference type="ARBA" id="ARBA00022857"/>
    </source>
</evidence>
<keyword evidence="2" id="KW-0521">NADP</keyword>
<comment type="caution">
    <text evidence="4">The sequence shown here is derived from an EMBL/GenBank/DDBJ whole genome shotgun (WGS) entry which is preliminary data.</text>
</comment>
<dbReference type="Gene3D" id="3.40.50.720">
    <property type="entry name" value="NAD(P)-binding Rossmann-like Domain"/>
    <property type="match status" value="1"/>
</dbReference>
<name>X0Z9E5_9ZZZZ</name>
<sequence length="213" mass="23848">VEALAKKALDTYGAVHLLFNNAAVGNSKYTWNYTLKDWEWQLGVCLFGVIHGVRIFTPIMLKQDTECHIVNIASIEGLVFGSGPGGAVYGVSKHGVVSLSETLKYELELINAKLKVSVVCPGWVKTRIFLGDIHRPEEFQNDEIKEDSRDEIIYANMEASVEDSPPISAEDSAKIIFQGIKEEKFYILTHKDQLIKGLVKERFDAILKAFDDD</sequence>
<feature type="non-terminal residue" evidence="4">
    <location>
        <position position="1"/>
    </location>
</feature>
<dbReference type="GO" id="GO:0016491">
    <property type="term" value="F:oxidoreductase activity"/>
    <property type="evidence" value="ECO:0007669"/>
    <property type="project" value="UniProtKB-KW"/>
</dbReference>
<proteinExistence type="inferred from homology"/>
<accession>X0Z9E5</accession>
<reference evidence="4" key="1">
    <citation type="journal article" date="2014" name="Front. Microbiol.">
        <title>High frequency of phylogenetically diverse reductive dehalogenase-homologous genes in deep subseafloor sedimentary metagenomes.</title>
        <authorList>
            <person name="Kawai M."/>
            <person name="Futagami T."/>
            <person name="Toyoda A."/>
            <person name="Takaki Y."/>
            <person name="Nishi S."/>
            <person name="Hori S."/>
            <person name="Arai W."/>
            <person name="Tsubouchi T."/>
            <person name="Morono Y."/>
            <person name="Uchiyama I."/>
            <person name="Ito T."/>
            <person name="Fujiyama A."/>
            <person name="Inagaki F."/>
            <person name="Takami H."/>
        </authorList>
    </citation>
    <scope>NUCLEOTIDE SEQUENCE</scope>
    <source>
        <strain evidence="4">Expedition CK06-06</strain>
    </source>
</reference>